<dbReference type="Pfam" id="PF00083">
    <property type="entry name" value="Sugar_tr"/>
    <property type="match status" value="1"/>
</dbReference>
<dbReference type="GO" id="GO:0005886">
    <property type="term" value="C:plasma membrane"/>
    <property type="evidence" value="ECO:0007669"/>
    <property type="project" value="UniProtKB-SubCell"/>
</dbReference>
<evidence type="ECO:0000256" key="1">
    <source>
        <dbReference type="ARBA" id="ARBA00004651"/>
    </source>
</evidence>
<comment type="subcellular location">
    <subcellularLocation>
        <location evidence="1">Cell membrane</location>
        <topology evidence="1">Multi-pass membrane protein</topology>
    </subcellularLocation>
</comment>
<feature type="transmembrane region" description="Helical" evidence="9">
    <location>
        <begin position="275"/>
        <end position="299"/>
    </location>
</feature>
<keyword evidence="4 11" id="KW-0762">Sugar transport</keyword>
<evidence type="ECO:0000256" key="7">
    <source>
        <dbReference type="ARBA" id="ARBA00023136"/>
    </source>
</evidence>
<dbReference type="EMBL" id="HACA01029422">
    <property type="protein sequence ID" value="CDW46783.1"/>
    <property type="molecule type" value="Transcribed_RNA"/>
</dbReference>
<protein>
    <submittedName>
        <fullName evidence="11">Putative sugar transporter protein 5 [Bombyx mori]</fullName>
    </submittedName>
</protein>
<gene>
    <name evidence="11" type="primary">ST5</name>
</gene>
<feature type="transmembrane region" description="Helical" evidence="9">
    <location>
        <begin position="382"/>
        <end position="405"/>
    </location>
</feature>
<evidence type="ECO:0000256" key="3">
    <source>
        <dbReference type="ARBA" id="ARBA00022475"/>
    </source>
</evidence>
<evidence type="ECO:0000256" key="6">
    <source>
        <dbReference type="ARBA" id="ARBA00022989"/>
    </source>
</evidence>
<feature type="transmembrane region" description="Helical" evidence="9">
    <location>
        <begin position="444"/>
        <end position="468"/>
    </location>
</feature>
<evidence type="ECO:0000256" key="2">
    <source>
        <dbReference type="ARBA" id="ARBA00022448"/>
    </source>
</evidence>
<feature type="transmembrane region" description="Helical" evidence="9">
    <location>
        <begin position="154"/>
        <end position="174"/>
    </location>
</feature>
<dbReference type="PROSITE" id="PS50850">
    <property type="entry name" value="MFS"/>
    <property type="match status" value="1"/>
</dbReference>
<dbReference type="FunFam" id="1.20.1250.20:FF:000218">
    <property type="entry name" value="facilitated trehalose transporter Tret1"/>
    <property type="match status" value="1"/>
</dbReference>
<keyword evidence="5 9" id="KW-0812">Transmembrane</keyword>
<feature type="domain" description="Major facilitator superfamily (MFS) profile" evidence="10">
    <location>
        <begin position="25"/>
        <end position="472"/>
    </location>
</feature>
<dbReference type="GO" id="GO:0022857">
    <property type="term" value="F:transmembrane transporter activity"/>
    <property type="evidence" value="ECO:0007669"/>
    <property type="project" value="InterPro"/>
</dbReference>
<dbReference type="AlphaFoldDB" id="A0A0K2V8H1"/>
<evidence type="ECO:0000256" key="4">
    <source>
        <dbReference type="ARBA" id="ARBA00022597"/>
    </source>
</evidence>
<evidence type="ECO:0000256" key="8">
    <source>
        <dbReference type="SAM" id="MobiDB-lite"/>
    </source>
</evidence>
<dbReference type="InterPro" id="IPR050549">
    <property type="entry name" value="MFS_Trehalose_Transporter"/>
</dbReference>
<dbReference type="Gene3D" id="1.20.1250.20">
    <property type="entry name" value="MFS general substrate transporter like domains"/>
    <property type="match status" value="1"/>
</dbReference>
<dbReference type="InterPro" id="IPR005828">
    <property type="entry name" value="MFS_sugar_transport-like"/>
</dbReference>
<proteinExistence type="predicted"/>
<keyword evidence="2" id="KW-0813">Transport</keyword>
<feature type="transmembrane region" description="Helical" evidence="9">
    <location>
        <begin position="342"/>
        <end position="362"/>
    </location>
</feature>
<dbReference type="InterPro" id="IPR020846">
    <property type="entry name" value="MFS_dom"/>
</dbReference>
<feature type="transmembrane region" description="Helical" evidence="9">
    <location>
        <begin position="180"/>
        <end position="199"/>
    </location>
</feature>
<dbReference type="EMBL" id="HACA01029423">
    <property type="protein sequence ID" value="CDW46784.1"/>
    <property type="molecule type" value="Transcribed_RNA"/>
</dbReference>
<evidence type="ECO:0000259" key="10">
    <source>
        <dbReference type="PROSITE" id="PS50850"/>
    </source>
</evidence>
<keyword evidence="7 9" id="KW-0472">Membrane</keyword>
<feature type="transmembrane region" description="Helical" evidence="9">
    <location>
        <begin position="311"/>
        <end position="330"/>
    </location>
</feature>
<evidence type="ECO:0000256" key="9">
    <source>
        <dbReference type="SAM" id="Phobius"/>
    </source>
</evidence>
<dbReference type="PANTHER" id="PTHR48021:SF1">
    <property type="entry name" value="GH07001P-RELATED"/>
    <property type="match status" value="1"/>
</dbReference>
<feature type="transmembrane region" description="Helical" evidence="9">
    <location>
        <begin position="125"/>
        <end position="142"/>
    </location>
</feature>
<feature type="transmembrane region" description="Helical" evidence="9">
    <location>
        <begin position="67"/>
        <end position="86"/>
    </location>
</feature>
<feature type="transmembrane region" description="Helical" evidence="9">
    <location>
        <begin position="23"/>
        <end position="47"/>
    </location>
</feature>
<dbReference type="OrthoDB" id="6612291at2759"/>
<feature type="transmembrane region" description="Helical" evidence="9">
    <location>
        <begin position="98"/>
        <end position="119"/>
    </location>
</feature>
<keyword evidence="3" id="KW-1003">Cell membrane</keyword>
<feature type="transmembrane region" description="Helical" evidence="9">
    <location>
        <begin position="417"/>
        <end position="438"/>
    </location>
</feature>
<accession>A0A0K2V8H1</accession>
<feature type="compositionally biased region" description="Basic and acidic residues" evidence="8">
    <location>
        <begin position="487"/>
        <end position="499"/>
    </location>
</feature>
<evidence type="ECO:0000256" key="5">
    <source>
        <dbReference type="ARBA" id="ARBA00022692"/>
    </source>
</evidence>
<feature type="region of interest" description="Disordered" evidence="8">
    <location>
        <begin position="487"/>
        <end position="508"/>
    </location>
</feature>
<dbReference type="SUPFAM" id="SSF103473">
    <property type="entry name" value="MFS general substrate transporter"/>
    <property type="match status" value="1"/>
</dbReference>
<sequence>MTTDEPLNVGISTDPRGNVRRQLVIGFIATISSITQGTTLSLSSVILPQIQVANSTSTLYLTTDEGSWFASLYSLGYLSGALIGGFQSDFFGRRRSMMIDNTFAIIGAAIIATANSFYMLLIGRYISGYAVGSCIASLPVYLSEISHPKVRGTLTAVFGAMYYAGTFVLMALGALLPWRIVVGICGSVPFITITGLFFCPESPIWLLRHGKKDEAIRVLVYFRGSQEAANEELISMENNLKKAKMHHDEEMEPTFLLTVKHHIKDLRKPTFWKPFALIMFLLPVVQNWSGMPFISFYMVSFIDNMKIPMDPYVASSILCFIRLIFGISSVKLLTVFSKKKMYLKIFMTMIFSNSSIALHQYLFEEGYFKAWGIADTQFIRWLPFALIMLLYGSVSLGYGSITRTLQGELLPANKRSLGCGIIGFSDGLSIFFVVKISPALSELIHVYGCFAIFVIALVFGAIVAYIFLPETKGHSLEEIEKYYHNSSISKKESKAQSLEREEETTAPP</sequence>
<keyword evidence="6 9" id="KW-1133">Transmembrane helix</keyword>
<evidence type="ECO:0000313" key="11">
    <source>
        <dbReference type="EMBL" id="CDW46784.1"/>
    </source>
</evidence>
<dbReference type="InterPro" id="IPR036259">
    <property type="entry name" value="MFS_trans_sf"/>
</dbReference>
<dbReference type="PANTHER" id="PTHR48021">
    <property type="match status" value="1"/>
</dbReference>
<name>A0A0K2V8H1_LEPSM</name>
<organism evidence="11">
    <name type="scientific">Lepeophtheirus salmonis</name>
    <name type="common">Salmon louse</name>
    <name type="synonym">Caligus salmonis</name>
    <dbReference type="NCBI Taxonomy" id="72036"/>
    <lineage>
        <taxon>Eukaryota</taxon>
        <taxon>Metazoa</taxon>
        <taxon>Ecdysozoa</taxon>
        <taxon>Arthropoda</taxon>
        <taxon>Crustacea</taxon>
        <taxon>Multicrustacea</taxon>
        <taxon>Hexanauplia</taxon>
        <taxon>Copepoda</taxon>
        <taxon>Siphonostomatoida</taxon>
        <taxon>Caligidae</taxon>
        <taxon>Lepeophtheirus</taxon>
    </lineage>
</organism>
<reference evidence="11" key="1">
    <citation type="submission" date="2014-05" db="EMBL/GenBank/DDBJ databases">
        <authorList>
            <person name="Chronopoulou M."/>
        </authorList>
    </citation>
    <scope>NUCLEOTIDE SEQUENCE</scope>
    <source>
        <tissue evidence="11">Whole organism</tissue>
    </source>
</reference>